<keyword evidence="1" id="KW-0812">Transmembrane</keyword>
<keyword evidence="1" id="KW-0472">Membrane</keyword>
<evidence type="ECO:0000313" key="3">
    <source>
        <dbReference type="EMBL" id="KAF9965820.1"/>
    </source>
</evidence>
<accession>A0A9P6JCH3</accession>
<keyword evidence="1" id="KW-1133">Transmembrane helix</keyword>
<feature type="chain" id="PRO_5040132006" evidence="2">
    <location>
        <begin position="35"/>
        <end position="148"/>
    </location>
</feature>
<comment type="caution">
    <text evidence="3">The sequence shown here is derived from an EMBL/GenBank/DDBJ whole genome shotgun (WGS) entry which is preliminary data.</text>
</comment>
<organism evidence="3 4">
    <name type="scientific">Mortierella alpina</name>
    <name type="common">Oleaginous fungus</name>
    <name type="synonym">Mortierella renispora</name>
    <dbReference type="NCBI Taxonomy" id="64518"/>
    <lineage>
        <taxon>Eukaryota</taxon>
        <taxon>Fungi</taxon>
        <taxon>Fungi incertae sedis</taxon>
        <taxon>Mucoromycota</taxon>
        <taxon>Mortierellomycotina</taxon>
        <taxon>Mortierellomycetes</taxon>
        <taxon>Mortierellales</taxon>
        <taxon>Mortierellaceae</taxon>
        <taxon>Mortierella</taxon>
    </lineage>
</organism>
<gene>
    <name evidence="3" type="ORF">BGZ70_004020</name>
</gene>
<reference evidence="3" key="1">
    <citation type="journal article" date="2020" name="Fungal Divers.">
        <title>Resolving the Mortierellaceae phylogeny through synthesis of multi-gene phylogenetics and phylogenomics.</title>
        <authorList>
            <person name="Vandepol N."/>
            <person name="Liber J."/>
            <person name="Desiro A."/>
            <person name="Na H."/>
            <person name="Kennedy M."/>
            <person name="Barry K."/>
            <person name="Grigoriev I.V."/>
            <person name="Miller A.N."/>
            <person name="O'Donnell K."/>
            <person name="Stajich J.E."/>
            <person name="Bonito G."/>
        </authorList>
    </citation>
    <scope>NUCLEOTIDE SEQUENCE</scope>
    <source>
        <strain evidence="3">CK1249</strain>
    </source>
</reference>
<dbReference type="Proteomes" id="UP000738359">
    <property type="component" value="Unassembled WGS sequence"/>
</dbReference>
<keyword evidence="2" id="KW-0732">Signal</keyword>
<name>A0A9P6JCH3_MORAP</name>
<protein>
    <submittedName>
        <fullName evidence="3">Uncharacterized protein</fullName>
    </submittedName>
</protein>
<keyword evidence="4" id="KW-1185">Reference proteome</keyword>
<feature type="transmembrane region" description="Helical" evidence="1">
    <location>
        <begin position="129"/>
        <end position="147"/>
    </location>
</feature>
<evidence type="ECO:0000313" key="4">
    <source>
        <dbReference type="Proteomes" id="UP000738359"/>
    </source>
</evidence>
<feature type="signal peptide" evidence="2">
    <location>
        <begin position="1"/>
        <end position="34"/>
    </location>
</feature>
<dbReference type="AlphaFoldDB" id="A0A9P6JCH3"/>
<proteinExistence type="predicted"/>
<sequence length="148" mass="15564">MFSRSSSSSFVTLIYIAVLATMALLATTPLNAQAGCTFECAGINTKIVFCGNVRNGVQDTMPPIGVDASLDNCLCNNDNVELYRNCMACKDLGSAMNVTQKFISDCKITNQSRNLTNGAFSRLGSLPSSAIYVVVMIASVGMGAALGL</sequence>
<dbReference type="EMBL" id="JAAAHY010000218">
    <property type="protein sequence ID" value="KAF9965820.1"/>
    <property type="molecule type" value="Genomic_DNA"/>
</dbReference>
<dbReference type="OrthoDB" id="2368372at2759"/>
<evidence type="ECO:0000256" key="2">
    <source>
        <dbReference type="SAM" id="SignalP"/>
    </source>
</evidence>
<evidence type="ECO:0000256" key="1">
    <source>
        <dbReference type="SAM" id="Phobius"/>
    </source>
</evidence>